<comment type="similarity">
    <text evidence="1">Belongs to the FGGY kinase family.</text>
</comment>
<feature type="domain" description="Carbohydrate kinase FGGY N-terminal" evidence="4">
    <location>
        <begin position="3"/>
        <end position="238"/>
    </location>
</feature>
<dbReference type="EMBL" id="LGLV01000006">
    <property type="protein sequence ID" value="OBZ95589.1"/>
    <property type="molecule type" value="Genomic_DNA"/>
</dbReference>
<evidence type="ECO:0000256" key="2">
    <source>
        <dbReference type="ARBA" id="ARBA00022679"/>
    </source>
</evidence>
<dbReference type="OrthoDB" id="9805576at2"/>
<evidence type="ECO:0008006" key="8">
    <source>
        <dbReference type="Google" id="ProtNLM"/>
    </source>
</evidence>
<dbReference type="PANTHER" id="PTHR43095">
    <property type="entry name" value="SUGAR KINASE"/>
    <property type="match status" value="1"/>
</dbReference>
<protein>
    <recommendedName>
        <fullName evidence="8">Carbohydrate kinase</fullName>
    </recommendedName>
</protein>
<dbReference type="InterPro" id="IPR043129">
    <property type="entry name" value="ATPase_NBD"/>
</dbReference>
<dbReference type="AlphaFoldDB" id="A0A1C7P2Y4"/>
<organism evidence="6 7">
    <name type="scientific">Pararhizobium polonicum</name>
    <dbReference type="NCBI Taxonomy" id="1612624"/>
    <lineage>
        <taxon>Bacteria</taxon>
        <taxon>Pseudomonadati</taxon>
        <taxon>Pseudomonadota</taxon>
        <taxon>Alphaproteobacteria</taxon>
        <taxon>Hyphomicrobiales</taxon>
        <taxon>Rhizobiaceae</taxon>
        <taxon>Rhizobium/Agrobacterium group</taxon>
        <taxon>Pararhizobium</taxon>
    </lineage>
</organism>
<comment type="caution">
    <text evidence="6">The sequence shown here is derived from an EMBL/GenBank/DDBJ whole genome shotgun (WGS) entry which is preliminary data.</text>
</comment>
<dbReference type="Gene3D" id="3.30.420.40">
    <property type="match status" value="2"/>
</dbReference>
<sequence>MLVCGVDIGTTNLKVSIVDGTGVSRWTRAVLTPRTAASIGAGVDASQLVGAIEDLIIEGWSAVGGGMRLSAIATTGVGEDGIFIDQTLTPLDQAIPWYDRRAVGEATQIRQNALATTRAGIEMEHTRTGAKWLWLRRHRPELFAQHSTWIALTDYPSVVWTGQPFMSETLASRSGCYDIGRRAWIAELLEICGSPELPAVRRAGEAIGTMRPGRLISAGAANDDTLVVAGGHDHPVAAAMIQRIDPVARVDSIGTANVIYGETASFPLDRFDRYLAFTVPVQAKIGVACLGVFEFSSAVRSLQSQGLDIRPILAMPKIPGEPNFFASAADLPAMPDARSVLEMAGITARRMFDHMRFAGVRDTEIYATGGWSRSRSLLELRASIFGRSIRVLSVQEPAVAGAALLAAEGLGEVVDFTTGVTTQTIDPDPHWARFYDDRYQAFYDASIRQAI</sequence>
<keyword evidence="7" id="KW-1185">Reference proteome</keyword>
<name>A0A1C7P2Y4_9HYPH</name>
<feature type="domain" description="Carbohydrate kinase FGGY C-terminal" evidence="5">
    <location>
        <begin position="337"/>
        <end position="407"/>
    </location>
</feature>
<reference evidence="6 7" key="1">
    <citation type="journal article" date="2016" name="Syst. Appl. Microbiol.">
        <title>Pararhizobium polonicum sp. nov. isolated from tumors on stone fruit rootstocks.</title>
        <authorList>
            <person name="Pulawska J."/>
            <person name="Kuzmanovic N."/>
            <person name="Willems A."/>
            <person name="Pothier J.F."/>
        </authorList>
    </citation>
    <scope>NUCLEOTIDE SEQUENCE [LARGE SCALE GENOMIC DNA]</scope>
    <source>
        <strain evidence="6 7">F5.1</strain>
    </source>
</reference>
<dbReference type="Proteomes" id="UP000093111">
    <property type="component" value="Unassembled WGS sequence"/>
</dbReference>
<dbReference type="Pfam" id="PF02782">
    <property type="entry name" value="FGGY_C"/>
    <property type="match status" value="1"/>
</dbReference>
<evidence type="ECO:0000313" key="7">
    <source>
        <dbReference type="Proteomes" id="UP000093111"/>
    </source>
</evidence>
<dbReference type="GO" id="GO:0005975">
    <property type="term" value="P:carbohydrate metabolic process"/>
    <property type="evidence" value="ECO:0007669"/>
    <property type="project" value="InterPro"/>
</dbReference>
<evidence type="ECO:0000313" key="6">
    <source>
        <dbReference type="EMBL" id="OBZ95589.1"/>
    </source>
</evidence>
<dbReference type="InterPro" id="IPR018485">
    <property type="entry name" value="FGGY_C"/>
</dbReference>
<dbReference type="InterPro" id="IPR018484">
    <property type="entry name" value="FGGY_N"/>
</dbReference>
<dbReference type="SUPFAM" id="SSF53067">
    <property type="entry name" value="Actin-like ATPase domain"/>
    <property type="match status" value="2"/>
</dbReference>
<evidence type="ECO:0000256" key="3">
    <source>
        <dbReference type="ARBA" id="ARBA00022777"/>
    </source>
</evidence>
<dbReference type="Pfam" id="PF00370">
    <property type="entry name" value="FGGY_N"/>
    <property type="match status" value="1"/>
</dbReference>
<dbReference type="InterPro" id="IPR050406">
    <property type="entry name" value="FGGY_Carb_Kinase"/>
</dbReference>
<accession>A0A1C7P2Y4</accession>
<dbReference type="GO" id="GO:0016301">
    <property type="term" value="F:kinase activity"/>
    <property type="evidence" value="ECO:0007669"/>
    <property type="project" value="UniProtKB-KW"/>
</dbReference>
<dbReference type="PATRIC" id="fig|1612624.7.peg.3408"/>
<dbReference type="PIRSF" id="PIRSF000538">
    <property type="entry name" value="GlpK"/>
    <property type="match status" value="1"/>
</dbReference>
<dbReference type="CDD" id="cd07773">
    <property type="entry name" value="ASKHA_NBD_FGGY_FK"/>
    <property type="match status" value="1"/>
</dbReference>
<keyword evidence="2" id="KW-0808">Transferase</keyword>
<evidence type="ECO:0000259" key="4">
    <source>
        <dbReference type="Pfam" id="PF00370"/>
    </source>
</evidence>
<dbReference type="InterPro" id="IPR000577">
    <property type="entry name" value="Carb_kinase_FGGY"/>
</dbReference>
<dbReference type="PANTHER" id="PTHR43095:SF5">
    <property type="entry name" value="XYLULOSE KINASE"/>
    <property type="match status" value="1"/>
</dbReference>
<keyword evidence="3" id="KW-0418">Kinase</keyword>
<dbReference type="RefSeq" id="WP_068953834.1">
    <property type="nucleotide sequence ID" value="NZ_LGLV01000006.1"/>
</dbReference>
<evidence type="ECO:0000259" key="5">
    <source>
        <dbReference type="Pfam" id="PF02782"/>
    </source>
</evidence>
<gene>
    <name evidence="6" type="ORF">ADU59_09335</name>
</gene>
<proteinExistence type="inferred from homology"/>
<dbReference type="STRING" id="1612624.ADU59_09335"/>
<evidence type="ECO:0000256" key="1">
    <source>
        <dbReference type="ARBA" id="ARBA00009156"/>
    </source>
</evidence>